<dbReference type="PROSITE" id="PS50109">
    <property type="entry name" value="HIS_KIN"/>
    <property type="match status" value="1"/>
</dbReference>
<dbReference type="EC" id="2.7.13.3" evidence="3"/>
<evidence type="ECO:0000256" key="6">
    <source>
        <dbReference type="ARBA" id="ARBA00022692"/>
    </source>
</evidence>
<evidence type="ECO:0000256" key="4">
    <source>
        <dbReference type="ARBA" id="ARBA00022553"/>
    </source>
</evidence>
<dbReference type="InterPro" id="IPR036097">
    <property type="entry name" value="HisK_dim/P_sf"/>
</dbReference>
<dbReference type="InterPro" id="IPR003594">
    <property type="entry name" value="HATPase_dom"/>
</dbReference>
<dbReference type="PROSITE" id="PS50885">
    <property type="entry name" value="HAMP"/>
    <property type="match status" value="1"/>
</dbReference>
<dbReference type="Pfam" id="PF02518">
    <property type="entry name" value="HATPase_c"/>
    <property type="match status" value="1"/>
</dbReference>
<gene>
    <name evidence="14" type="ORF">E0489_02965</name>
</gene>
<evidence type="ECO:0000256" key="8">
    <source>
        <dbReference type="ARBA" id="ARBA00022989"/>
    </source>
</evidence>
<evidence type="ECO:0000259" key="13">
    <source>
        <dbReference type="PROSITE" id="PS50885"/>
    </source>
</evidence>
<keyword evidence="10" id="KW-0472">Membrane</keyword>
<dbReference type="Gene3D" id="3.30.565.10">
    <property type="entry name" value="Histidine kinase-like ATPase, C-terminal domain"/>
    <property type="match status" value="1"/>
</dbReference>
<comment type="caution">
    <text evidence="14">The sequence shown here is derived from an EMBL/GenBank/DDBJ whole genome shotgun (WGS) entry which is preliminary data.</text>
</comment>
<evidence type="ECO:0000256" key="7">
    <source>
        <dbReference type="ARBA" id="ARBA00022777"/>
    </source>
</evidence>
<feature type="coiled-coil region" evidence="11">
    <location>
        <begin position="196"/>
        <end position="224"/>
    </location>
</feature>
<dbReference type="InterPro" id="IPR004358">
    <property type="entry name" value="Sig_transdc_His_kin-like_C"/>
</dbReference>
<dbReference type="SUPFAM" id="SSF55874">
    <property type="entry name" value="ATPase domain of HSP90 chaperone/DNA topoisomerase II/histidine kinase"/>
    <property type="match status" value="1"/>
</dbReference>
<keyword evidence="6" id="KW-0812">Transmembrane</keyword>
<dbReference type="CDD" id="cd00075">
    <property type="entry name" value="HATPase"/>
    <property type="match status" value="1"/>
</dbReference>
<name>A0ABY2KDE7_9DEIN</name>
<dbReference type="InterPro" id="IPR036890">
    <property type="entry name" value="HATPase_C_sf"/>
</dbReference>
<dbReference type="GO" id="GO:0016301">
    <property type="term" value="F:kinase activity"/>
    <property type="evidence" value="ECO:0007669"/>
    <property type="project" value="UniProtKB-KW"/>
</dbReference>
<dbReference type="PANTHER" id="PTHR45436:SF5">
    <property type="entry name" value="SENSOR HISTIDINE KINASE TRCS"/>
    <property type="match status" value="1"/>
</dbReference>
<dbReference type="SUPFAM" id="SSF47384">
    <property type="entry name" value="Homodimeric domain of signal transducing histidine kinase"/>
    <property type="match status" value="1"/>
</dbReference>
<keyword evidence="15" id="KW-1185">Reference proteome</keyword>
<evidence type="ECO:0000256" key="2">
    <source>
        <dbReference type="ARBA" id="ARBA00004370"/>
    </source>
</evidence>
<dbReference type="SMART" id="SM00387">
    <property type="entry name" value="HATPase_c"/>
    <property type="match status" value="1"/>
</dbReference>
<comment type="subcellular location">
    <subcellularLocation>
        <location evidence="2">Membrane</location>
    </subcellularLocation>
</comment>
<dbReference type="RefSeq" id="WP_135343010.1">
    <property type="nucleotide sequence ID" value="NZ_ML214240.1"/>
</dbReference>
<dbReference type="CDD" id="cd00082">
    <property type="entry name" value="HisKA"/>
    <property type="match status" value="1"/>
</dbReference>
<keyword evidence="8" id="KW-1133">Transmembrane helix</keyword>
<protein>
    <recommendedName>
        <fullName evidence="3">histidine kinase</fullName>
        <ecNumber evidence="3">2.7.13.3</ecNumber>
    </recommendedName>
</protein>
<dbReference type="PRINTS" id="PR00344">
    <property type="entry name" value="BCTRLSENSOR"/>
</dbReference>
<evidence type="ECO:0000256" key="1">
    <source>
        <dbReference type="ARBA" id="ARBA00000085"/>
    </source>
</evidence>
<dbReference type="SMART" id="SM00304">
    <property type="entry name" value="HAMP"/>
    <property type="match status" value="1"/>
</dbReference>
<keyword evidence="9" id="KW-0902">Two-component regulatory system</keyword>
<dbReference type="EMBL" id="SKBL01000002">
    <property type="protein sequence ID" value="TFU17755.1"/>
    <property type="molecule type" value="Genomic_DNA"/>
</dbReference>
<proteinExistence type="predicted"/>
<accession>A0ABY2KDE7</accession>
<feature type="domain" description="HAMP" evidence="13">
    <location>
        <begin position="162"/>
        <end position="215"/>
    </location>
</feature>
<dbReference type="InterPro" id="IPR005467">
    <property type="entry name" value="His_kinase_dom"/>
</dbReference>
<evidence type="ECO:0000256" key="5">
    <source>
        <dbReference type="ARBA" id="ARBA00022679"/>
    </source>
</evidence>
<keyword evidence="4" id="KW-0597">Phosphoprotein</keyword>
<dbReference type="PANTHER" id="PTHR45436">
    <property type="entry name" value="SENSOR HISTIDINE KINASE YKOH"/>
    <property type="match status" value="1"/>
</dbReference>
<dbReference type="Gene3D" id="6.10.340.10">
    <property type="match status" value="1"/>
</dbReference>
<feature type="domain" description="Histidine kinase" evidence="12">
    <location>
        <begin position="223"/>
        <end position="435"/>
    </location>
</feature>
<keyword evidence="7 14" id="KW-0418">Kinase</keyword>
<evidence type="ECO:0000259" key="12">
    <source>
        <dbReference type="PROSITE" id="PS50109"/>
    </source>
</evidence>
<keyword evidence="5" id="KW-0808">Transferase</keyword>
<organism evidence="14 15">
    <name type="scientific">Thermus tengchongensis</name>
    <dbReference type="NCBI Taxonomy" id="1214928"/>
    <lineage>
        <taxon>Bacteria</taxon>
        <taxon>Thermotogati</taxon>
        <taxon>Deinococcota</taxon>
        <taxon>Deinococci</taxon>
        <taxon>Thermales</taxon>
        <taxon>Thermaceae</taxon>
        <taxon>Thermus</taxon>
    </lineage>
</organism>
<evidence type="ECO:0000313" key="14">
    <source>
        <dbReference type="EMBL" id="TFU17755.1"/>
    </source>
</evidence>
<dbReference type="Proteomes" id="UP000297244">
    <property type="component" value="Unassembled WGS sequence"/>
</dbReference>
<keyword evidence="11" id="KW-0175">Coiled coil</keyword>
<evidence type="ECO:0000256" key="11">
    <source>
        <dbReference type="SAM" id="Coils"/>
    </source>
</evidence>
<dbReference type="Gene3D" id="1.10.287.130">
    <property type="match status" value="1"/>
</dbReference>
<dbReference type="Pfam" id="PF00512">
    <property type="entry name" value="HisKA"/>
    <property type="match status" value="1"/>
</dbReference>
<evidence type="ECO:0000256" key="3">
    <source>
        <dbReference type="ARBA" id="ARBA00012438"/>
    </source>
</evidence>
<dbReference type="InterPro" id="IPR003660">
    <property type="entry name" value="HAMP_dom"/>
</dbReference>
<dbReference type="InterPro" id="IPR003661">
    <property type="entry name" value="HisK_dim/P_dom"/>
</dbReference>
<dbReference type="InterPro" id="IPR050428">
    <property type="entry name" value="TCS_sensor_his_kinase"/>
</dbReference>
<dbReference type="SMART" id="SM00388">
    <property type="entry name" value="HisKA"/>
    <property type="match status" value="1"/>
</dbReference>
<reference evidence="14 15" key="1">
    <citation type="submission" date="2019-03" db="EMBL/GenBank/DDBJ databases">
        <title>Thermus tengchongensis species for the arsenic transformation mechanism.</title>
        <authorList>
            <person name="Yuan G.C."/>
        </authorList>
    </citation>
    <scope>NUCLEOTIDE SEQUENCE [LARGE SCALE GENOMIC DNA]</scope>
    <source>
        <strain evidence="14 15">15Y</strain>
    </source>
</reference>
<dbReference type="Pfam" id="PF00672">
    <property type="entry name" value="HAMP"/>
    <property type="match status" value="1"/>
</dbReference>
<comment type="catalytic activity">
    <reaction evidence="1">
        <text>ATP + protein L-histidine = ADP + protein N-phospho-L-histidine.</text>
        <dbReference type="EC" id="2.7.13.3"/>
    </reaction>
</comment>
<sequence>MSLRLRLTLFAALLVGVVLLLAGLALRQGVARVLQAALDRSLQEALALAQPLVSEEDGHLRLGGEGEVVRELPGDLGLLLYQGGVPVGGLGQAPPVRPAPREGCFAQGEWRFCGQRVEGGFLLAGRPLAGLEGSLAALDRVLLWVGPAAFLLASLLGYLLLGHALAPVHRLTAAARTRAQAATPDPLPLPQARDELRTLAEAFNALLEALAQALERERRFTQDAAHELRTPLTVLLGRLEQAEEENQDPRLAPRLAQARRGAERLLRLAEDLLRLARAESPAGLRREVLDLRAVAREVAEDLEPLFAARGVALEVRLPLEPLWVLGDKAALALAVRNLLDNALKFAPQGRVLLLLRREGERALLAVEDQGPGFPEAALPHLFQRFYQAQEEHRRMGSGLGLALVRAVAQGHGGGVWAENRPEGGARVGFWLPLEGG</sequence>
<evidence type="ECO:0000256" key="9">
    <source>
        <dbReference type="ARBA" id="ARBA00023012"/>
    </source>
</evidence>
<evidence type="ECO:0000313" key="15">
    <source>
        <dbReference type="Proteomes" id="UP000297244"/>
    </source>
</evidence>
<evidence type="ECO:0000256" key="10">
    <source>
        <dbReference type="ARBA" id="ARBA00023136"/>
    </source>
</evidence>